<evidence type="ECO:0000256" key="2">
    <source>
        <dbReference type="ARBA" id="ARBA00022692"/>
    </source>
</evidence>
<organism evidence="6 7">
    <name type="scientific">Brachybacterium hainanense</name>
    <dbReference type="NCBI Taxonomy" id="1541174"/>
    <lineage>
        <taxon>Bacteria</taxon>
        <taxon>Bacillati</taxon>
        <taxon>Actinomycetota</taxon>
        <taxon>Actinomycetes</taxon>
        <taxon>Micrococcales</taxon>
        <taxon>Dermabacteraceae</taxon>
        <taxon>Brachybacterium</taxon>
    </lineage>
</organism>
<comment type="subcellular location">
    <subcellularLocation>
        <location evidence="1">Membrane</location>
        <topology evidence="1">Multi-pass membrane protein</topology>
    </subcellularLocation>
</comment>
<feature type="transmembrane region" description="Helical" evidence="5">
    <location>
        <begin position="84"/>
        <end position="102"/>
    </location>
</feature>
<feature type="transmembrane region" description="Helical" evidence="5">
    <location>
        <begin position="44"/>
        <end position="63"/>
    </location>
</feature>
<protein>
    <submittedName>
        <fullName evidence="6">Hemolysin III family protein</fullName>
    </submittedName>
</protein>
<accession>A0ABV6R7T3</accession>
<sequence length="218" mass="23562">MPRGIGAALPLAKPRLRGMIHLIAFPSALLAGLTLVALGETLAARLACMVFIATAGLLFGISATYHRGTWRPEHALMLRRFDHANIFLIIAGTYTPIAVANLQPRSALTLLIIAWSGAAIGVLFRLFWTGAPRWLYVPAYVALGWVAIFYMPQIVAGGGWAVAWLIIAGGLCYTLGALVYGFKRPDPSPTWFGFHEIFHAFTVAGFTCHFIAVALAVI</sequence>
<dbReference type="PANTHER" id="PTHR20855:SF3">
    <property type="entry name" value="LD03007P"/>
    <property type="match status" value="1"/>
</dbReference>
<evidence type="ECO:0000256" key="3">
    <source>
        <dbReference type="ARBA" id="ARBA00022989"/>
    </source>
</evidence>
<gene>
    <name evidence="6" type="ORF">ACFFF6_03605</name>
</gene>
<feature type="transmembrane region" description="Helical" evidence="5">
    <location>
        <begin position="194"/>
        <end position="217"/>
    </location>
</feature>
<feature type="transmembrane region" description="Helical" evidence="5">
    <location>
        <begin position="135"/>
        <end position="155"/>
    </location>
</feature>
<comment type="caution">
    <text evidence="6">The sequence shown here is derived from an EMBL/GenBank/DDBJ whole genome shotgun (WGS) entry which is preliminary data.</text>
</comment>
<feature type="transmembrane region" description="Helical" evidence="5">
    <location>
        <begin position="108"/>
        <end position="128"/>
    </location>
</feature>
<evidence type="ECO:0000313" key="7">
    <source>
        <dbReference type="Proteomes" id="UP001589793"/>
    </source>
</evidence>
<feature type="transmembrane region" description="Helical" evidence="5">
    <location>
        <begin position="161"/>
        <end position="182"/>
    </location>
</feature>
<dbReference type="Pfam" id="PF03006">
    <property type="entry name" value="HlyIII"/>
    <property type="match status" value="1"/>
</dbReference>
<dbReference type="Proteomes" id="UP001589793">
    <property type="component" value="Unassembled WGS sequence"/>
</dbReference>
<evidence type="ECO:0000256" key="1">
    <source>
        <dbReference type="ARBA" id="ARBA00004141"/>
    </source>
</evidence>
<evidence type="ECO:0000256" key="5">
    <source>
        <dbReference type="SAM" id="Phobius"/>
    </source>
</evidence>
<keyword evidence="2 5" id="KW-0812">Transmembrane</keyword>
<proteinExistence type="predicted"/>
<evidence type="ECO:0000313" key="6">
    <source>
        <dbReference type="EMBL" id="MFC0673038.1"/>
    </source>
</evidence>
<keyword evidence="3 5" id="KW-1133">Transmembrane helix</keyword>
<dbReference type="RefSeq" id="WP_376978424.1">
    <property type="nucleotide sequence ID" value="NZ_JBHLSV010000003.1"/>
</dbReference>
<keyword evidence="7" id="KW-1185">Reference proteome</keyword>
<name>A0ABV6R7T3_9MICO</name>
<dbReference type="EMBL" id="JBHLSV010000003">
    <property type="protein sequence ID" value="MFC0673038.1"/>
    <property type="molecule type" value="Genomic_DNA"/>
</dbReference>
<evidence type="ECO:0000256" key="4">
    <source>
        <dbReference type="ARBA" id="ARBA00023136"/>
    </source>
</evidence>
<dbReference type="PANTHER" id="PTHR20855">
    <property type="entry name" value="ADIPOR/PROGESTIN RECEPTOR-RELATED"/>
    <property type="match status" value="1"/>
</dbReference>
<keyword evidence="4 5" id="KW-0472">Membrane</keyword>
<dbReference type="InterPro" id="IPR004254">
    <property type="entry name" value="AdipoR/HlyIII-related"/>
</dbReference>
<reference evidence="6 7" key="1">
    <citation type="submission" date="2024-09" db="EMBL/GenBank/DDBJ databases">
        <authorList>
            <person name="Sun Q."/>
            <person name="Mori K."/>
        </authorList>
    </citation>
    <scope>NUCLEOTIDE SEQUENCE [LARGE SCALE GENOMIC DNA]</scope>
    <source>
        <strain evidence="6 7">CICC 10874</strain>
    </source>
</reference>
<feature type="transmembrane region" description="Helical" evidence="5">
    <location>
        <begin position="20"/>
        <end position="38"/>
    </location>
</feature>